<evidence type="ECO:0000313" key="2">
    <source>
        <dbReference type="Proteomes" id="UP001367508"/>
    </source>
</evidence>
<sequence>MMTKPKVFPPLFVSASFSSSLSRLCSQRRRFETHPFTSLFLFPQIINADFITNFSASKQFATIGSQCFAGNRNCFGK</sequence>
<reference evidence="1 2" key="1">
    <citation type="submission" date="2024-01" db="EMBL/GenBank/DDBJ databases">
        <title>The genomes of 5 underutilized Papilionoideae crops provide insights into root nodulation and disease resistanc.</title>
        <authorList>
            <person name="Jiang F."/>
        </authorList>
    </citation>
    <scope>NUCLEOTIDE SEQUENCE [LARGE SCALE GENOMIC DNA]</scope>
    <source>
        <strain evidence="1">LVBAO_FW01</strain>
        <tissue evidence="1">Leaves</tissue>
    </source>
</reference>
<comment type="caution">
    <text evidence="1">The sequence shown here is derived from an EMBL/GenBank/DDBJ whole genome shotgun (WGS) entry which is preliminary data.</text>
</comment>
<keyword evidence="2" id="KW-1185">Reference proteome</keyword>
<name>A0AAN9M7N9_CANGL</name>
<dbReference type="AlphaFoldDB" id="A0AAN9M7N9"/>
<evidence type="ECO:0000313" key="1">
    <source>
        <dbReference type="EMBL" id="KAK7349347.1"/>
    </source>
</evidence>
<proteinExistence type="predicted"/>
<accession>A0AAN9M7N9</accession>
<organism evidence="1 2">
    <name type="scientific">Canavalia gladiata</name>
    <name type="common">Sword bean</name>
    <name type="synonym">Dolichos gladiatus</name>
    <dbReference type="NCBI Taxonomy" id="3824"/>
    <lineage>
        <taxon>Eukaryota</taxon>
        <taxon>Viridiplantae</taxon>
        <taxon>Streptophyta</taxon>
        <taxon>Embryophyta</taxon>
        <taxon>Tracheophyta</taxon>
        <taxon>Spermatophyta</taxon>
        <taxon>Magnoliopsida</taxon>
        <taxon>eudicotyledons</taxon>
        <taxon>Gunneridae</taxon>
        <taxon>Pentapetalae</taxon>
        <taxon>rosids</taxon>
        <taxon>fabids</taxon>
        <taxon>Fabales</taxon>
        <taxon>Fabaceae</taxon>
        <taxon>Papilionoideae</taxon>
        <taxon>50 kb inversion clade</taxon>
        <taxon>NPAAA clade</taxon>
        <taxon>indigoferoid/millettioid clade</taxon>
        <taxon>Phaseoleae</taxon>
        <taxon>Canavalia</taxon>
    </lineage>
</organism>
<dbReference type="EMBL" id="JAYMYQ010000002">
    <property type="protein sequence ID" value="KAK7349347.1"/>
    <property type="molecule type" value="Genomic_DNA"/>
</dbReference>
<gene>
    <name evidence="1" type="ORF">VNO77_06651</name>
</gene>
<dbReference type="Proteomes" id="UP001367508">
    <property type="component" value="Unassembled WGS sequence"/>
</dbReference>
<protein>
    <submittedName>
        <fullName evidence="1">Uncharacterized protein</fullName>
    </submittedName>
</protein>